<evidence type="ECO:0000256" key="8">
    <source>
        <dbReference type="ARBA" id="ARBA00023136"/>
    </source>
</evidence>
<evidence type="ECO:0000256" key="10">
    <source>
        <dbReference type="SAM" id="Phobius"/>
    </source>
</evidence>
<feature type="transmembrane region" description="Helical" evidence="10">
    <location>
        <begin position="884"/>
        <end position="903"/>
    </location>
</feature>
<feature type="region of interest" description="Disordered" evidence="9">
    <location>
        <begin position="417"/>
        <end position="444"/>
    </location>
</feature>
<evidence type="ECO:0000256" key="1">
    <source>
        <dbReference type="ARBA" id="ARBA00004651"/>
    </source>
</evidence>
<dbReference type="InterPro" id="IPR016152">
    <property type="entry name" value="PTrfase/Anion_transptr"/>
</dbReference>
<evidence type="ECO:0000313" key="14">
    <source>
        <dbReference type="WBParaSite" id="jg17401"/>
    </source>
</evidence>
<proteinExistence type="inferred from homology"/>
<evidence type="ECO:0000256" key="3">
    <source>
        <dbReference type="ARBA" id="ARBA00022448"/>
    </source>
</evidence>
<name>A0A915D932_9BILA</name>
<evidence type="ECO:0000256" key="7">
    <source>
        <dbReference type="ARBA" id="ARBA00023065"/>
    </source>
</evidence>
<keyword evidence="7" id="KW-0406">Ion transport</keyword>
<comment type="similarity">
    <text evidence="2">Belongs to the anion exchanger (TC 2.A.31) family.</text>
</comment>
<evidence type="ECO:0000313" key="13">
    <source>
        <dbReference type="Proteomes" id="UP000887574"/>
    </source>
</evidence>
<dbReference type="GO" id="GO:0008509">
    <property type="term" value="F:monoatomic anion transmembrane transporter activity"/>
    <property type="evidence" value="ECO:0007669"/>
    <property type="project" value="InterPro"/>
</dbReference>
<keyword evidence="13" id="KW-1185">Reference proteome</keyword>
<dbReference type="WBParaSite" id="jg17401">
    <property type="protein sequence ID" value="jg17401"/>
    <property type="gene ID" value="jg17401"/>
</dbReference>
<evidence type="ECO:0000256" key="9">
    <source>
        <dbReference type="SAM" id="MobiDB-lite"/>
    </source>
</evidence>
<organism evidence="13 14">
    <name type="scientific">Ditylenchus dipsaci</name>
    <dbReference type="NCBI Taxonomy" id="166011"/>
    <lineage>
        <taxon>Eukaryota</taxon>
        <taxon>Metazoa</taxon>
        <taxon>Ecdysozoa</taxon>
        <taxon>Nematoda</taxon>
        <taxon>Chromadorea</taxon>
        <taxon>Rhabditida</taxon>
        <taxon>Tylenchina</taxon>
        <taxon>Tylenchomorpha</taxon>
        <taxon>Sphaerularioidea</taxon>
        <taxon>Anguinidae</taxon>
        <taxon>Anguininae</taxon>
        <taxon>Ditylenchus</taxon>
    </lineage>
</organism>
<dbReference type="GO" id="GO:0015701">
    <property type="term" value="P:bicarbonate transport"/>
    <property type="evidence" value="ECO:0007669"/>
    <property type="project" value="TreeGrafter"/>
</dbReference>
<evidence type="ECO:0000256" key="6">
    <source>
        <dbReference type="ARBA" id="ARBA00022989"/>
    </source>
</evidence>
<feature type="transmembrane region" description="Helical" evidence="10">
    <location>
        <begin position="483"/>
        <end position="503"/>
    </location>
</feature>
<feature type="transmembrane region" description="Helical" evidence="10">
    <location>
        <begin position="537"/>
        <end position="556"/>
    </location>
</feature>
<dbReference type="GO" id="GO:0051453">
    <property type="term" value="P:regulation of intracellular pH"/>
    <property type="evidence" value="ECO:0007669"/>
    <property type="project" value="TreeGrafter"/>
</dbReference>
<comment type="subcellular location">
    <subcellularLocation>
        <location evidence="1">Cell membrane</location>
        <topology evidence="1">Multi-pass membrane protein</topology>
    </subcellularLocation>
</comment>
<feature type="region of interest" description="Disordered" evidence="9">
    <location>
        <begin position="233"/>
        <end position="252"/>
    </location>
</feature>
<dbReference type="Gene3D" id="1.10.287.570">
    <property type="entry name" value="Helical hairpin bin"/>
    <property type="match status" value="1"/>
</dbReference>
<dbReference type="GO" id="GO:0005886">
    <property type="term" value="C:plasma membrane"/>
    <property type="evidence" value="ECO:0007669"/>
    <property type="project" value="UniProtKB-SubCell"/>
</dbReference>
<dbReference type="FunFam" id="1.10.287.570:FF:000001">
    <property type="entry name" value="Anion exchange protein"/>
    <property type="match status" value="1"/>
</dbReference>
<dbReference type="Proteomes" id="UP000887574">
    <property type="component" value="Unplaced"/>
</dbReference>
<keyword evidence="4" id="KW-1003">Cell membrane</keyword>
<feature type="transmembrane region" description="Helical" evidence="10">
    <location>
        <begin position="806"/>
        <end position="825"/>
    </location>
</feature>
<evidence type="ECO:0000259" key="11">
    <source>
        <dbReference type="Pfam" id="PF00955"/>
    </source>
</evidence>
<dbReference type="PRINTS" id="PR01231">
    <property type="entry name" value="HCO3TRNSPORT"/>
</dbReference>
<feature type="compositionally biased region" description="Polar residues" evidence="9">
    <location>
        <begin position="421"/>
        <end position="439"/>
    </location>
</feature>
<keyword evidence="6 10" id="KW-1133">Transmembrane helix</keyword>
<keyword evidence="8 10" id="KW-0472">Membrane</keyword>
<dbReference type="InterPro" id="IPR013769">
    <property type="entry name" value="Band3_cytoplasmic_dom"/>
</dbReference>
<evidence type="ECO:0000259" key="12">
    <source>
        <dbReference type="Pfam" id="PF07565"/>
    </source>
</evidence>
<keyword evidence="5 10" id="KW-0812">Transmembrane</keyword>
<accession>A0A915D932</accession>
<dbReference type="SUPFAM" id="SSF55804">
    <property type="entry name" value="Phoshotransferase/anion transport protein"/>
    <property type="match status" value="1"/>
</dbReference>
<dbReference type="PANTHER" id="PTHR11453">
    <property type="entry name" value="ANION EXCHANGE PROTEIN"/>
    <property type="match status" value="1"/>
</dbReference>
<dbReference type="PANTHER" id="PTHR11453:SF47">
    <property type="entry name" value="ANION EXCHANGE PROTEIN"/>
    <property type="match status" value="1"/>
</dbReference>
<sequence>MYDIYYGDTPSENLDVLQELLTTPHTDDFVIDKEKEQSFTRLNSESAISNVSNTFEPCITASKPHLEIIAPKEVLVELYDLHLRDDTTLVDGFWEETARWINFHALLQLRKCMAKGAVVLDARVNNFNGLCELIATSMASEGGGHDSDSTRKIMQILQLRHNHVPDRKMSRISTAASSFFDRGWERNGAMHQAQGSAAPFRNGRSFVHSPPTINEDDEDKTDSAANTIHSKDGRFMKPRTSTPNVRLNMEEPEPETAAFPQISSMPKRRQSLSQFWNNTFADLRKTTTGSYGELLPYKGDVVLKNLPEGTESAQVFVGAIDTLQRARFVMIRLAEPTYMPEIVDVDGSYHELGRSISTLMANKHFNSIAYMVIPPGEVDSKRLLSCDEIKKALNRRRKEAEMSTQKVCEISTVESGGNGLKTASNGQSQPSTSEGSSDSGHGRSFGLDKRKKYMCFNGMINDLRNRIPLYWSDFKDALTFQCLTSVVFMFFASFAPAITFGGLMGKYTNEKMGTIETLFAQCICGIIWGIFSAQPLLIMSATGPVLIFEASLYTFCTSLELDFLTVRFYAGIWIFLISVCIVAVDGSRLLVFVTRFTEDIFATLISAIFIAESLHFVWHTFQENPVEDYNYYQEIHVNCQRNASNPLGQFLGQTNNQQPLMLSPLPPPSQPLPVAFSFDGQPEFRQVNETAAAAARFNAALMALRAASSSSANMQPRRVSCSDAEPNTALLTAIIIESFYLGRHLRRAIGDFGVLIAIAVVALLVHVCIPDPYLQRLDMPDHLNFTNPEKRGHGLVVSALLDRHNWYGVFVALVAALLVFILLFVETEITELLLMRKERGCRKGSGMNWDLVLMSLAHCSSLTVMKKKAPGARPEVDHVIEQRVTTIGVSVLIGLIAFAGSYLRLP</sequence>
<dbReference type="GO" id="GO:0005452">
    <property type="term" value="F:solute:inorganic anion antiporter activity"/>
    <property type="evidence" value="ECO:0007669"/>
    <property type="project" value="InterPro"/>
</dbReference>
<dbReference type="Pfam" id="PF00955">
    <property type="entry name" value="HCO3_cotransp"/>
    <property type="match status" value="1"/>
</dbReference>
<feature type="transmembrane region" description="Helical" evidence="10">
    <location>
        <begin position="748"/>
        <end position="769"/>
    </location>
</feature>
<dbReference type="Pfam" id="PF07565">
    <property type="entry name" value="Band_3_cyto"/>
    <property type="match status" value="1"/>
</dbReference>
<feature type="transmembrane region" description="Helical" evidence="10">
    <location>
        <begin position="568"/>
        <end position="594"/>
    </location>
</feature>
<dbReference type="InterPro" id="IPR011531">
    <property type="entry name" value="HCO3_transpt-like_TM_dom"/>
</dbReference>
<feature type="transmembrane region" description="Helical" evidence="10">
    <location>
        <begin position="846"/>
        <end position="864"/>
    </location>
</feature>
<dbReference type="Gene3D" id="3.40.930.10">
    <property type="entry name" value="Mannitol-specific EII, Chain A"/>
    <property type="match status" value="1"/>
</dbReference>
<dbReference type="InterPro" id="IPR003020">
    <property type="entry name" value="HCO3_transpt_euk"/>
</dbReference>
<evidence type="ECO:0000256" key="2">
    <source>
        <dbReference type="ARBA" id="ARBA00010993"/>
    </source>
</evidence>
<evidence type="ECO:0000256" key="5">
    <source>
        <dbReference type="ARBA" id="ARBA00022692"/>
    </source>
</evidence>
<feature type="domain" description="Band 3 cytoplasmic" evidence="12">
    <location>
        <begin position="101"/>
        <end position="371"/>
    </location>
</feature>
<feature type="domain" description="Bicarbonate transporter-like transmembrane" evidence="11">
    <location>
        <begin position="455"/>
        <end position="856"/>
    </location>
</feature>
<dbReference type="AlphaFoldDB" id="A0A915D932"/>
<keyword evidence="3" id="KW-0813">Transport</keyword>
<evidence type="ECO:0000256" key="4">
    <source>
        <dbReference type="ARBA" id="ARBA00022475"/>
    </source>
</evidence>
<reference evidence="14" key="1">
    <citation type="submission" date="2022-11" db="UniProtKB">
        <authorList>
            <consortium name="WormBaseParasite"/>
        </authorList>
    </citation>
    <scope>IDENTIFICATION</scope>
</reference>
<protein>
    <submittedName>
        <fullName evidence="14">Anion exchange protein</fullName>
    </submittedName>
</protein>